<proteinExistence type="predicted"/>
<feature type="region of interest" description="Disordered" evidence="1">
    <location>
        <begin position="54"/>
        <end position="122"/>
    </location>
</feature>
<reference evidence="3" key="1">
    <citation type="submission" date="2013-08" db="EMBL/GenBank/DDBJ databases">
        <authorList>
            <person name="Mendez C."/>
            <person name="Richter M."/>
            <person name="Ferrer M."/>
            <person name="Sanchez J."/>
        </authorList>
    </citation>
    <scope>NUCLEOTIDE SEQUENCE</scope>
</reference>
<feature type="non-terminal residue" evidence="3">
    <location>
        <position position="1"/>
    </location>
</feature>
<comment type="caution">
    <text evidence="3">The sequence shown here is derived from an EMBL/GenBank/DDBJ whole genome shotgun (WGS) entry which is preliminary data.</text>
</comment>
<evidence type="ECO:0000256" key="1">
    <source>
        <dbReference type="SAM" id="MobiDB-lite"/>
    </source>
</evidence>
<feature type="domain" description="Putative regulatory protein FmdB zinc ribbon" evidence="2">
    <location>
        <begin position="4"/>
        <end position="42"/>
    </location>
</feature>
<dbReference type="EMBL" id="AUZY01005340">
    <property type="protein sequence ID" value="EQD59424.1"/>
    <property type="molecule type" value="Genomic_DNA"/>
</dbReference>
<reference evidence="3" key="2">
    <citation type="journal article" date="2014" name="ISME J.">
        <title>Microbial stratification in low pH oxic and suboxic macroscopic growths along an acid mine drainage.</title>
        <authorList>
            <person name="Mendez-Garcia C."/>
            <person name="Mesa V."/>
            <person name="Sprenger R.R."/>
            <person name="Richter M."/>
            <person name="Diez M.S."/>
            <person name="Solano J."/>
            <person name="Bargiela R."/>
            <person name="Golyshina O.V."/>
            <person name="Manteca A."/>
            <person name="Ramos J.L."/>
            <person name="Gallego J.R."/>
            <person name="Llorente I."/>
            <person name="Martins Dos Santos V.A."/>
            <person name="Jensen O.N."/>
            <person name="Pelaez A.I."/>
            <person name="Sanchez J."/>
            <person name="Ferrer M."/>
        </authorList>
    </citation>
    <scope>NUCLEOTIDE SEQUENCE</scope>
</reference>
<gene>
    <name evidence="3" type="ORF">B1B_08220</name>
</gene>
<organism evidence="3">
    <name type="scientific">mine drainage metagenome</name>
    <dbReference type="NCBI Taxonomy" id="410659"/>
    <lineage>
        <taxon>unclassified sequences</taxon>
        <taxon>metagenomes</taxon>
        <taxon>ecological metagenomes</taxon>
    </lineage>
</organism>
<evidence type="ECO:0000259" key="2">
    <source>
        <dbReference type="SMART" id="SM00834"/>
    </source>
</evidence>
<dbReference type="Pfam" id="PF09723">
    <property type="entry name" value="Zn_ribbon_8"/>
    <property type="match status" value="1"/>
</dbReference>
<dbReference type="AlphaFoldDB" id="T1C2A4"/>
<dbReference type="PANTHER" id="PTHR34404:SF2">
    <property type="entry name" value="CONSERVED SERINE RICH PROTEIN"/>
    <property type="match status" value="1"/>
</dbReference>
<feature type="compositionally biased region" description="Gly residues" evidence="1">
    <location>
        <begin position="113"/>
        <end position="122"/>
    </location>
</feature>
<protein>
    <submittedName>
        <fullName evidence="3">FmdB family regulatory protein</fullName>
    </submittedName>
</protein>
<accession>T1C2A4</accession>
<dbReference type="PANTHER" id="PTHR34404">
    <property type="entry name" value="REGULATORY PROTEIN, FMDB FAMILY"/>
    <property type="match status" value="1"/>
</dbReference>
<sequence length="122" mass="12297">VEVPTYAYRCDSGHEFEIVQPITSEPLSACSACAAPVRRMVFPVGIVFKGQGFYKTDSRSSSTGSIGPAPAAGSPETHSGEASTATKTEPATTTDVKSTTKKSTPSVPTATGGAVGAGGKDG</sequence>
<feature type="compositionally biased region" description="Low complexity" evidence="1">
    <location>
        <begin position="82"/>
        <end position="112"/>
    </location>
</feature>
<evidence type="ECO:0000313" key="3">
    <source>
        <dbReference type="EMBL" id="EQD59424.1"/>
    </source>
</evidence>
<dbReference type="SMART" id="SM00834">
    <property type="entry name" value="CxxC_CXXC_SSSS"/>
    <property type="match status" value="1"/>
</dbReference>
<name>T1C2A4_9ZZZZ</name>
<dbReference type="InterPro" id="IPR013429">
    <property type="entry name" value="Regulatory_FmdB_Zinc_ribbon"/>
</dbReference>
<dbReference type="NCBIfam" id="TIGR02605">
    <property type="entry name" value="CxxC_CxxC_SSSS"/>
    <property type="match status" value="1"/>
</dbReference>